<evidence type="ECO:0000313" key="2">
    <source>
        <dbReference type="Proteomes" id="UP001152755"/>
    </source>
</evidence>
<dbReference type="RefSeq" id="WP_277835638.1">
    <property type="nucleotide sequence ID" value="NZ_JAAIVF010000008.1"/>
</dbReference>
<proteinExistence type="predicted"/>
<protein>
    <submittedName>
        <fullName evidence="1">Uncharacterized protein</fullName>
    </submittedName>
</protein>
<dbReference type="EMBL" id="JANRHA010000007">
    <property type="protein sequence ID" value="MDG3015228.1"/>
    <property type="molecule type" value="Genomic_DNA"/>
</dbReference>
<dbReference type="AlphaFoldDB" id="A0A9X4M4T6"/>
<gene>
    <name evidence="1" type="ORF">NVS88_11770</name>
</gene>
<name>A0A9X4M4T6_9ACTN</name>
<organism evidence="1 2">
    <name type="scientific">Speluncibacter jeojiensis</name>
    <dbReference type="NCBI Taxonomy" id="2710754"/>
    <lineage>
        <taxon>Bacteria</taxon>
        <taxon>Bacillati</taxon>
        <taxon>Actinomycetota</taxon>
        <taxon>Actinomycetes</taxon>
        <taxon>Mycobacteriales</taxon>
        <taxon>Speluncibacteraceae</taxon>
        <taxon>Speluncibacter</taxon>
    </lineage>
</organism>
<reference evidence="1" key="1">
    <citation type="submission" date="2022-08" db="EMBL/GenBank/DDBJ databases">
        <title>Genome analysis of Corynebacteriales strain.</title>
        <authorList>
            <person name="Lee S.D."/>
        </authorList>
    </citation>
    <scope>NUCLEOTIDE SEQUENCE</scope>
    <source>
        <strain evidence="1">D3-21</strain>
    </source>
</reference>
<accession>A0A9X4M4T6</accession>
<evidence type="ECO:0000313" key="1">
    <source>
        <dbReference type="EMBL" id="MDG3015228.1"/>
    </source>
</evidence>
<keyword evidence="2" id="KW-1185">Reference proteome</keyword>
<sequence length="307" mass="34959">MSSEESWAEAFGRMQAFAFTTVHGLMRSQVHEDGATEEREVEFWHQSPDRWRIEDELGLWYLDDGERVLLRTGNDMALVSLTTHLGPLPHPRTVLGTVFGGRRVFGWSDDFTRPLGSGTPVVVAGRRATEFRLAATPGKRADKPYPLRVAVDERTGIPLRVATPEAGYVHEIVALDVDSILPPDIFEWRGPVSTATRDERERRRAGQNWAREQDLPVPRWWPRGVSYSPREGDPETGAFRATLDVNGLAVLFRWPCGTALPEKWKDGFRQYPLHEWADEEWHWALLVDTPLSESDLARVVESIPRDR</sequence>
<dbReference type="Proteomes" id="UP001152755">
    <property type="component" value="Unassembled WGS sequence"/>
</dbReference>
<comment type="caution">
    <text evidence="1">The sequence shown here is derived from an EMBL/GenBank/DDBJ whole genome shotgun (WGS) entry which is preliminary data.</text>
</comment>